<evidence type="ECO:0000256" key="11">
    <source>
        <dbReference type="ARBA" id="ARBA00022679"/>
    </source>
</evidence>
<evidence type="ECO:0000256" key="2">
    <source>
        <dbReference type="ARBA" id="ARBA00001946"/>
    </source>
</evidence>
<dbReference type="PANTHER" id="PTHR46244:SF3">
    <property type="entry name" value="PHOSPHOENOLPYRUVATE-PROTEIN PHOSPHOTRANSFERASE"/>
    <property type="match status" value="1"/>
</dbReference>
<dbReference type="GO" id="GO:0009401">
    <property type="term" value="P:phosphoenolpyruvate-dependent sugar phosphotransferase system"/>
    <property type="evidence" value="ECO:0007669"/>
    <property type="project" value="UniProtKB-KW"/>
</dbReference>
<feature type="active site" description="Proton donor" evidence="18">
    <location>
        <position position="506"/>
    </location>
</feature>
<keyword evidence="15 17" id="KW-0460">Magnesium</keyword>
<dbReference type="InterPro" id="IPR036618">
    <property type="entry name" value="PtsI_HPr-bd_sf"/>
</dbReference>
<feature type="domain" description="Phosphotransferase system enzyme I N-terminal" evidence="23">
    <location>
        <begin position="5"/>
        <end position="127"/>
    </location>
</feature>
<evidence type="ECO:0000259" key="21">
    <source>
        <dbReference type="Pfam" id="PF00391"/>
    </source>
</evidence>
<feature type="binding site" evidence="19">
    <location>
        <position position="469"/>
    </location>
    <ligand>
        <name>phosphoenolpyruvate</name>
        <dbReference type="ChEBI" id="CHEBI:58702"/>
    </ligand>
</feature>
<evidence type="ECO:0000256" key="13">
    <source>
        <dbReference type="ARBA" id="ARBA00022723"/>
    </source>
</evidence>
<comment type="caution">
    <text evidence="24">The sequence shown here is derived from an EMBL/GenBank/DDBJ whole genome shotgun (WGS) entry which is preliminary data.</text>
</comment>
<name>A0AAJ1IHQ3_9SPIO</name>
<comment type="function">
    <text evidence="3 17">General (non sugar-specific) component of the phosphoenolpyruvate-dependent sugar phosphotransferase system (sugar PTS). This major carbohydrate active-transport system catalyzes the phosphorylation of incoming sugar substrates concomitantly with their translocation across the cell membrane. Enzyme I transfers the phosphoryl group from phosphoenolpyruvate (PEP) to the phosphoryl carrier protein (HPr).</text>
</comment>
<evidence type="ECO:0000256" key="17">
    <source>
        <dbReference type="PIRNR" id="PIRNR000732"/>
    </source>
</evidence>
<feature type="binding site" evidence="19">
    <location>
        <begin position="458"/>
        <end position="459"/>
    </location>
    <ligand>
        <name>phosphoenolpyruvate</name>
        <dbReference type="ChEBI" id="CHEBI:58702"/>
    </ligand>
</feature>
<evidence type="ECO:0000256" key="10">
    <source>
        <dbReference type="ARBA" id="ARBA00022597"/>
    </source>
</evidence>
<comment type="cofactor">
    <cofactor evidence="2 17 20">
        <name>Mg(2+)</name>
        <dbReference type="ChEBI" id="CHEBI:18420"/>
    </cofactor>
</comment>
<evidence type="ECO:0000256" key="6">
    <source>
        <dbReference type="ARBA" id="ARBA00012232"/>
    </source>
</evidence>
<dbReference type="GO" id="GO:0046872">
    <property type="term" value="F:metal ion binding"/>
    <property type="evidence" value="ECO:0007669"/>
    <property type="project" value="UniProtKB-KW"/>
</dbReference>
<evidence type="ECO:0000256" key="12">
    <source>
        <dbReference type="ARBA" id="ARBA00022683"/>
    </source>
</evidence>
<evidence type="ECO:0000256" key="8">
    <source>
        <dbReference type="ARBA" id="ARBA00022448"/>
    </source>
</evidence>
<evidence type="ECO:0000259" key="23">
    <source>
        <dbReference type="Pfam" id="PF05524"/>
    </source>
</evidence>
<dbReference type="PRINTS" id="PR01736">
    <property type="entry name" value="PHPHTRNFRASE"/>
</dbReference>
<dbReference type="SUPFAM" id="SSF47831">
    <property type="entry name" value="Enzyme I of the PEP:sugar phosphotransferase system HPr-binding (sub)domain"/>
    <property type="match status" value="1"/>
</dbReference>
<evidence type="ECO:0000259" key="22">
    <source>
        <dbReference type="Pfam" id="PF02896"/>
    </source>
</evidence>
<evidence type="ECO:0000256" key="1">
    <source>
        <dbReference type="ARBA" id="ARBA00000683"/>
    </source>
</evidence>
<dbReference type="InterPro" id="IPR008279">
    <property type="entry name" value="PEP-util_enz_mobile_dom"/>
</dbReference>
<comment type="similarity">
    <text evidence="5 17">Belongs to the PEP-utilizing enzyme family.</text>
</comment>
<dbReference type="Gene3D" id="1.10.274.10">
    <property type="entry name" value="PtsI, HPr-binding domain"/>
    <property type="match status" value="1"/>
</dbReference>
<evidence type="ECO:0000313" key="24">
    <source>
        <dbReference type="EMBL" id="MDC7227276.1"/>
    </source>
</evidence>
<organism evidence="24 25">
    <name type="scientific">Candidatus Thalassospirochaeta sargassi</name>
    <dbReference type="NCBI Taxonomy" id="3119039"/>
    <lineage>
        <taxon>Bacteria</taxon>
        <taxon>Pseudomonadati</taxon>
        <taxon>Spirochaetota</taxon>
        <taxon>Spirochaetia</taxon>
        <taxon>Spirochaetales</taxon>
        <taxon>Spirochaetaceae</taxon>
        <taxon>Candidatus Thalassospirochaeta</taxon>
    </lineage>
</organism>
<feature type="active site" description="Tele-phosphohistidine intermediate" evidence="18">
    <location>
        <position position="190"/>
    </location>
</feature>
<feature type="domain" description="PEP-utilising enzyme C-terminal" evidence="22">
    <location>
        <begin position="257"/>
        <end position="544"/>
    </location>
</feature>
<dbReference type="Pfam" id="PF05524">
    <property type="entry name" value="PEP-utilisers_N"/>
    <property type="match status" value="1"/>
</dbReference>
<dbReference type="InterPro" id="IPR040442">
    <property type="entry name" value="Pyrv_kinase-like_dom_sf"/>
</dbReference>
<dbReference type="Proteomes" id="UP001221217">
    <property type="component" value="Unassembled WGS sequence"/>
</dbReference>
<dbReference type="InterPro" id="IPR036637">
    <property type="entry name" value="Phosphohistidine_dom_sf"/>
</dbReference>
<keyword evidence="13 17" id="KW-0479">Metal-binding</keyword>
<feature type="domain" description="PEP-utilising enzyme mobile" evidence="21">
    <location>
        <begin position="154"/>
        <end position="223"/>
    </location>
</feature>
<feature type="binding site" evidence="19">
    <location>
        <position position="336"/>
    </location>
    <ligand>
        <name>phosphoenolpyruvate</name>
        <dbReference type="ChEBI" id="CHEBI:58702"/>
    </ligand>
</feature>
<dbReference type="GO" id="GO:0005737">
    <property type="term" value="C:cytoplasm"/>
    <property type="evidence" value="ECO:0007669"/>
    <property type="project" value="UniProtKB-SubCell"/>
</dbReference>
<evidence type="ECO:0000256" key="18">
    <source>
        <dbReference type="PIRSR" id="PIRSR000732-1"/>
    </source>
</evidence>
<feature type="binding site" evidence="20">
    <location>
        <position position="435"/>
    </location>
    <ligand>
        <name>Mg(2+)</name>
        <dbReference type="ChEBI" id="CHEBI:18420"/>
    </ligand>
</feature>
<accession>A0AAJ1IHQ3</accession>
<evidence type="ECO:0000256" key="3">
    <source>
        <dbReference type="ARBA" id="ARBA00002728"/>
    </source>
</evidence>
<dbReference type="PANTHER" id="PTHR46244">
    <property type="entry name" value="PHOSPHOENOLPYRUVATE-PROTEIN PHOSPHOTRANSFERASE"/>
    <property type="match status" value="1"/>
</dbReference>
<keyword evidence="14 17" id="KW-0418">Kinase</keyword>
<sequence length="576" mass="64036">MSYITGRSASPGMASGNAFIYIEQDLSFETVSTSDPDKEILRLKDAFGNSKLELEDIKNSLSGDLGEEFGHIFRAQMTMIEDEEFYQEITDIIAEEKICAEAGLKTIFTGYSDLFSSLGEDDYNRQRLLDLTDVYKRILRNLLGLQAGDLSGVPENSIIVAEDLMPSDTALMNKENIAGMITEKGGVTSHVAILAKSLGIPAAVGVTEAIGKTSPKSEILLDSRDFETAKIWFSADKEEKEIFLIEKKKHEDRLQRLDSVKDLEAVTIDGRKIDLSANIGSIEDLNSARSFGAKSVGLLRTEFFFLDTVSLPDENKQFEFYKTIAESLNPGMVVIRTLDIGGDKEVKCFDLPDEDNPFLGLRGIRVCLKYREIFKTQLRAVLRAAAYGNIKMMFPMVADLTEFRAAKTLIVECCAELESEKLDYNGDIEIGVMVETPAAVMISDILTEECDFISIGTNDLTQYVLCADRINENVSDYYRIFSPAIFRSLKTAVDNAHANNRWAGICGELGGIPIVLPILIGLGIDELSMTGQMLPEAVSIIRSLKYEDCKKAAEKLLKLKTEEEIKVFLQENFTQE</sequence>
<dbReference type="InterPro" id="IPR050499">
    <property type="entry name" value="PEP-utilizing_PTS_enzyme"/>
</dbReference>
<dbReference type="EMBL" id="JAQQAL010000024">
    <property type="protein sequence ID" value="MDC7227276.1"/>
    <property type="molecule type" value="Genomic_DNA"/>
</dbReference>
<evidence type="ECO:0000256" key="4">
    <source>
        <dbReference type="ARBA" id="ARBA00004496"/>
    </source>
</evidence>
<dbReference type="InterPro" id="IPR006318">
    <property type="entry name" value="PTS_EI-like"/>
</dbReference>
<keyword evidence="11 17" id="KW-0808">Transferase</keyword>
<evidence type="ECO:0000256" key="7">
    <source>
        <dbReference type="ARBA" id="ARBA00016544"/>
    </source>
</evidence>
<dbReference type="InterPro" id="IPR024692">
    <property type="entry name" value="PTS_EI"/>
</dbReference>
<evidence type="ECO:0000256" key="15">
    <source>
        <dbReference type="ARBA" id="ARBA00022842"/>
    </source>
</evidence>
<protein>
    <recommendedName>
        <fullName evidence="7 17">Phosphoenolpyruvate-protein phosphotransferase</fullName>
        <ecNumber evidence="6 17">2.7.3.9</ecNumber>
    </recommendedName>
    <alternativeName>
        <fullName evidence="16 17">Phosphotransferase system, enzyme I</fullName>
    </alternativeName>
</protein>
<feature type="binding site" evidence="20">
    <location>
        <position position="459"/>
    </location>
    <ligand>
        <name>Mg(2+)</name>
        <dbReference type="ChEBI" id="CHEBI:18420"/>
    </ligand>
</feature>
<dbReference type="EC" id="2.7.3.9" evidence="6 17"/>
<feature type="binding site" evidence="19">
    <location>
        <position position="300"/>
    </location>
    <ligand>
        <name>phosphoenolpyruvate</name>
        <dbReference type="ChEBI" id="CHEBI:58702"/>
    </ligand>
</feature>
<dbReference type="PIRSF" id="PIRSF000732">
    <property type="entry name" value="PTS_enzyme_I"/>
    <property type="match status" value="1"/>
</dbReference>
<dbReference type="InterPro" id="IPR000121">
    <property type="entry name" value="PEP_util_C"/>
</dbReference>
<dbReference type="GO" id="GO:0008965">
    <property type="term" value="F:phosphoenolpyruvate-protein phosphotransferase activity"/>
    <property type="evidence" value="ECO:0007669"/>
    <property type="project" value="UniProtKB-EC"/>
</dbReference>
<evidence type="ECO:0000256" key="19">
    <source>
        <dbReference type="PIRSR" id="PIRSR000732-2"/>
    </source>
</evidence>
<dbReference type="InterPro" id="IPR008731">
    <property type="entry name" value="PTS_EIN"/>
</dbReference>
<gene>
    <name evidence="24" type="primary">ptsP</name>
    <name evidence="24" type="ORF">PQJ61_10995</name>
</gene>
<keyword evidence="10 17" id="KW-0762">Sugar transport</keyword>
<comment type="catalytic activity">
    <reaction evidence="1 17">
        <text>L-histidyl-[protein] + phosphoenolpyruvate = N(pros)-phospho-L-histidyl-[protein] + pyruvate</text>
        <dbReference type="Rhea" id="RHEA:23880"/>
        <dbReference type="Rhea" id="RHEA-COMP:9745"/>
        <dbReference type="Rhea" id="RHEA-COMP:9746"/>
        <dbReference type="ChEBI" id="CHEBI:15361"/>
        <dbReference type="ChEBI" id="CHEBI:29979"/>
        <dbReference type="ChEBI" id="CHEBI:58702"/>
        <dbReference type="ChEBI" id="CHEBI:64837"/>
        <dbReference type="EC" id="2.7.3.9"/>
    </reaction>
</comment>
<evidence type="ECO:0000256" key="9">
    <source>
        <dbReference type="ARBA" id="ARBA00022490"/>
    </source>
</evidence>
<evidence type="ECO:0000256" key="20">
    <source>
        <dbReference type="PIRSR" id="PIRSR000732-3"/>
    </source>
</evidence>
<keyword evidence="9 17" id="KW-0963">Cytoplasm</keyword>
<evidence type="ECO:0000256" key="14">
    <source>
        <dbReference type="ARBA" id="ARBA00022777"/>
    </source>
</evidence>
<dbReference type="NCBIfam" id="TIGR01417">
    <property type="entry name" value="PTS_I_fam"/>
    <property type="match status" value="1"/>
</dbReference>
<dbReference type="Gene3D" id="3.20.20.60">
    <property type="entry name" value="Phosphoenolpyruvate-binding domains"/>
    <property type="match status" value="1"/>
</dbReference>
<dbReference type="SUPFAM" id="SSF52009">
    <property type="entry name" value="Phosphohistidine domain"/>
    <property type="match status" value="1"/>
</dbReference>
<dbReference type="SUPFAM" id="SSF51621">
    <property type="entry name" value="Phosphoenolpyruvate/pyruvate domain"/>
    <property type="match status" value="1"/>
</dbReference>
<comment type="subcellular location">
    <subcellularLocation>
        <location evidence="4 17">Cytoplasm</location>
    </subcellularLocation>
</comment>
<dbReference type="GO" id="GO:0016301">
    <property type="term" value="F:kinase activity"/>
    <property type="evidence" value="ECO:0007669"/>
    <property type="project" value="UniProtKB-KW"/>
</dbReference>
<keyword evidence="12 17" id="KW-0598">Phosphotransferase system</keyword>
<evidence type="ECO:0000256" key="5">
    <source>
        <dbReference type="ARBA" id="ARBA00007837"/>
    </source>
</evidence>
<dbReference type="AlphaFoldDB" id="A0AAJ1IHQ3"/>
<evidence type="ECO:0000313" key="25">
    <source>
        <dbReference type="Proteomes" id="UP001221217"/>
    </source>
</evidence>
<dbReference type="Pfam" id="PF02896">
    <property type="entry name" value="PEP-utilizers_C"/>
    <property type="match status" value="1"/>
</dbReference>
<dbReference type="Pfam" id="PF00391">
    <property type="entry name" value="PEP-utilizers"/>
    <property type="match status" value="1"/>
</dbReference>
<evidence type="ECO:0000256" key="16">
    <source>
        <dbReference type="ARBA" id="ARBA00033235"/>
    </source>
</evidence>
<reference evidence="24 25" key="1">
    <citation type="submission" date="2022-12" db="EMBL/GenBank/DDBJ databases">
        <title>Metagenome assembled genome from gulf of manar.</title>
        <authorList>
            <person name="Kohli P."/>
            <person name="Pk S."/>
            <person name="Venkata Ramana C."/>
            <person name="Sasikala C."/>
        </authorList>
    </citation>
    <scope>NUCLEOTIDE SEQUENCE [LARGE SCALE GENOMIC DNA]</scope>
    <source>
        <strain evidence="24">JB008</strain>
    </source>
</reference>
<dbReference type="Gene3D" id="3.50.30.10">
    <property type="entry name" value="Phosphohistidine domain"/>
    <property type="match status" value="1"/>
</dbReference>
<keyword evidence="8 17" id="KW-0813">Transport</keyword>
<dbReference type="InterPro" id="IPR015813">
    <property type="entry name" value="Pyrv/PenolPyrv_kinase-like_dom"/>
</dbReference>
<proteinExistence type="inferred from homology"/>